<dbReference type="EMBL" id="CM024809">
    <property type="protein sequence ID" value="KAG8005989.1"/>
    <property type="molecule type" value="Genomic_DNA"/>
</dbReference>
<protein>
    <submittedName>
        <fullName evidence="1">E3 ubiquitin/ISG15 ligase TRIM25</fullName>
    </submittedName>
</protein>
<comment type="caution">
    <text evidence="1">The sequence shown here is derived from an EMBL/GenBank/DDBJ whole genome shotgun (WGS) entry which is preliminary data.</text>
</comment>
<organism evidence="1 2">
    <name type="scientific">Nibea albiflora</name>
    <name type="common">Yellow drum</name>
    <name type="synonym">Corvina albiflora</name>
    <dbReference type="NCBI Taxonomy" id="240163"/>
    <lineage>
        <taxon>Eukaryota</taxon>
        <taxon>Metazoa</taxon>
        <taxon>Chordata</taxon>
        <taxon>Craniata</taxon>
        <taxon>Vertebrata</taxon>
        <taxon>Euteleostomi</taxon>
        <taxon>Actinopterygii</taxon>
        <taxon>Neopterygii</taxon>
        <taxon>Teleostei</taxon>
        <taxon>Neoteleostei</taxon>
        <taxon>Acanthomorphata</taxon>
        <taxon>Eupercaria</taxon>
        <taxon>Sciaenidae</taxon>
        <taxon>Nibea</taxon>
    </lineage>
</organism>
<reference evidence="1" key="1">
    <citation type="submission" date="2020-04" db="EMBL/GenBank/DDBJ databases">
        <title>A chromosome-scale assembly and high-density genetic map of the yellow drum (Nibea albiflora) genome.</title>
        <authorList>
            <person name="Xu D."/>
            <person name="Zhang W."/>
            <person name="Chen R."/>
            <person name="Tan P."/>
            <person name="Wang L."/>
            <person name="Song H."/>
            <person name="Tian L."/>
            <person name="Zhu Q."/>
            <person name="Wang B."/>
        </authorList>
    </citation>
    <scope>NUCLEOTIDE SEQUENCE</scope>
    <source>
        <strain evidence="1">ZJHYS-2018</strain>
    </source>
</reference>
<proteinExistence type="predicted"/>
<keyword evidence="1" id="KW-0436">Ligase</keyword>
<keyword evidence="2" id="KW-1185">Reference proteome</keyword>
<accession>A0ACB7EVM3</accession>
<dbReference type="Proteomes" id="UP000805704">
    <property type="component" value="Chromosome 21"/>
</dbReference>
<sequence>MSSSGVFALLPEDNFQCSICLNVFDDPVTTPCGHNFCKTCLSERWDKSDLCCCPECNKRFHVRPEISTNTVIEEISVQLKRRRVETPEMVDAPWQVRCDVCTEIKFQALKSCLVCLTSYCEAHLEPSPAGALPDEAQADGPGGEPGGEDLHQAPEAPGVFLQGRTGLHLPDLQRDGPQRPRDGDR</sequence>
<evidence type="ECO:0000313" key="2">
    <source>
        <dbReference type="Proteomes" id="UP000805704"/>
    </source>
</evidence>
<gene>
    <name evidence="1" type="primary">TRIM25.16</name>
    <name evidence="1" type="ORF">GBF38_005080</name>
</gene>
<name>A0ACB7EVM3_NIBAL</name>
<evidence type="ECO:0000313" key="1">
    <source>
        <dbReference type="EMBL" id="KAG8005989.1"/>
    </source>
</evidence>